<accession>A0A1E4T9S3</accession>
<dbReference type="InterPro" id="IPR013094">
    <property type="entry name" value="AB_hydrolase_3"/>
</dbReference>
<evidence type="ECO:0000313" key="4">
    <source>
        <dbReference type="Proteomes" id="UP000095023"/>
    </source>
</evidence>
<reference evidence="4" key="1">
    <citation type="submission" date="2016-02" db="EMBL/GenBank/DDBJ databases">
        <title>Comparative genomics of biotechnologically important yeasts.</title>
        <authorList>
            <consortium name="DOE Joint Genome Institute"/>
            <person name="Riley R."/>
            <person name="Haridas S."/>
            <person name="Wolfe K.H."/>
            <person name="Lopes M.R."/>
            <person name="Hittinger C.T."/>
            <person name="Goker M."/>
            <person name="Salamov A."/>
            <person name="Wisecaver J."/>
            <person name="Long T.M."/>
            <person name="Aerts A.L."/>
            <person name="Barry K."/>
            <person name="Choi C."/>
            <person name="Clum A."/>
            <person name="Coughlan A.Y."/>
            <person name="Deshpande S."/>
            <person name="Douglass A.P."/>
            <person name="Hanson S.J."/>
            <person name="Klenk H.-P."/>
            <person name="Labutti K."/>
            <person name="Lapidus A."/>
            <person name="Lindquist E."/>
            <person name="Lipzen A."/>
            <person name="Meier-Kolthoff J.P."/>
            <person name="Ohm R.A."/>
            <person name="Otillar R.P."/>
            <person name="Pangilinan J."/>
            <person name="Peng Y."/>
            <person name="Rokas A."/>
            <person name="Rosa C.A."/>
            <person name="Scheuner C."/>
            <person name="Sibirny A.A."/>
            <person name="Slot J.C."/>
            <person name="Stielow J.B."/>
            <person name="Sun H."/>
            <person name="Kurtzman C.P."/>
            <person name="Blackwell M."/>
            <person name="Jeffries T.W."/>
            <person name="Grigoriev I.V."/>
        </authorList>
    </citation>
    <scope>NUCLEOTIDE SEQUENCE [LARGE SCALE GENOMIC DNA]</scope>
    <source>
        <strain evidence="4">NRRL Y-17796</strain>
    </source>
</reference>
<dbReference type="InterPro" id="IPR029058">
    <property type="entry name" value="AB_hydrolase_fold"/>
</dbReference>
<dbReference type="Pfam" id="PF07859">
    <property type="entry name" value="Abhydrolase_3"/>
    <property type="match status" value="1"/>
</dbReference>
<proteinExistence type="predicted"/>
<sequence>MPSPPYPLSPEIIPLLDKQYEAFYNQYIINQQQVHYQPVEASRTSGTLIPGASEPLEVASTKDYSIERTETEGPPVAVRVFTPKGDAPEGGWPIFLYMHGGGWVLGNINTENVHCTYWANKGGCITVTVDYRLAPEHPYPAAVEDTWEAYKWVLANGKSLGGNVDKIAAGGSSAGGNLTAVLTQMVAERSLGKIMFQVLIVPVTDNTADERYESWKKFGEITPALPAPKMIWYRVRYLPDEATRTEPHASPIFGSDDILAQCPPAFCAYAGLDVLRSEGEAYAARLRKVGVHTEEKVYEGVPHVVMAMNGVLDKGQELVEDVCAKLHQAFYGA</sequence>
<keyword evidence="1" id="KW-0378">Hydrolase</keyword>
<dbReference type="Proteomes" id="UP000095023">
    <property type="component" value="Unassembled WGS sequence"/>
</dbReference>
<organism evidence="3 4">
    <name type="scientific">Tortispora caseinolytica NRRL Y-17796</name>
    <dbReference type="NCBI Taxonomy" id="767744"/>
    <lineage>
        <taxon>Eukaryota</taxon>
        <taxon>Fungi</taxon>
        <taxon>Dikarya</taxon>
        <taxon>Ascomycota</taxon>
        <taxon>Saccharomycotina</taxon>
        <taxon>Trigonopsidomycetes</taxon>
        <taxon>Trigonopsidales</taxon>
        <taxon>Trigonopsidaceae</taxon>
        <taxon>Tortispora</taxon>
    </lineage>
</organism>
<dbReference type="Gene3D" id="3.40.50.1820">
    <property type="entry name" value="alpha/beta hydrolase"/>
    <property type="match status" value="1"/>
</dbReference>
<evidence type="ECO:0000256" key="1">
    <source>
        <dbReference type="ARBA" id="ARBA00022801"/>
    </source>
</evidence>
<dbReference type="EMBL" id="KV453843">
    <property type="protein sequence ID" value="ODV88502.1"/>
    <property type="molecule type" value="Genomic_DNA"/>
</dbReference>
<feature type="domain" description="Alpha/beta hydrolase fold-3" evidence="2">
    <location>
        <begin position="96"/>
        <end position="306"/>
    </location>
</feature>
<name>A0A1E4T9S3_9ASCO</name>
<dbReference type="InterPro" id="IPR050300">
    <property type="entry name" value="GDXG_lipolytic_enzyme"/>
</dbReference>
<dbReference type="AlphaFoldDB" id="A0A1E4T9S3"/>
<dbReference type="PANTHER" id="PTHR48081:SF8">
    <property type="entry name" value="ALPHA_BETA HYDROLASE FOLD-3 DOMAIN-CONTAINING PROTEIN-RELATED"/>
    <property type="match status" value="1"/>
</dbReference>
<evidence type="ECO:0000313" key="3">
    <source>
        <dbReference type="EMBL" id="ODV88502.1"/>
    </source>
</evidence>
<gene>
    <name evidence="3" type="ORF">CANCADRAFT_123814</name>
</gene>
<dbReference type="PANTHER" id="PTHR48081">
    <property type="entry name" value="AB HYDROLASE SUPERFAMILY PROTEIN C4A8.06C"/>
    <property type="match status" value="1"/>
</dbReference>
<dbReference type="OrthoDB" id="408631at2759"/>
<keyword evidence="4" id="KW-1185">Reference proteome</keyword>
<protein>
    <recommendedName>
        <fullName evidence="2">Alpha/beta hydrolase fold-3 domain-containing protein</fullName>
    </recommendedName>
</protein>
<dbReference type="GO" id="GO:0016787">
    <property type="term" value="F:hydrolase activity"/>
    <property type="evidence" value="ECO:0007669"/>
    <property type="project" value="UniProtKB-KW"/>
</dbReference>
<evidence type="ECO:0000259" key="2">
    <source>
        <dbReference type="Pfam" id="PF07859"/>
    </source>
</evidence>
<dbReference type="SUPFAM" id="SSF53474">
    <property type="entry name" value="alpha/beta-Hydrolases"/>
    <property type="match status" value="1"/>
</dbReference>